<dbReference type="EMBL" id="AMZH03024373">
    <property type="protein sequence ID" value="RRT35872.1"/>
    <property type="molecule type" value="Genomic_DNA"/>
</dbReference>
<evidence type="ECO:0000256" key="1">
    <source>
        <dbReference type="SAM" id="MobiDB-lite"/>
    </source>
</evidence>
<name>A0A426X8R8_ENSVE</name>
<dbReference type="Proteomes" id="UP000287651">
    <property type="component" value="Unassembled WGS sequence"/>
</dbReference>
<evidence type="ECO:0000313" key="2">
    <source>
        <dbReference type="EMBL" id="RRT35872.1"/>
    </source>
</evidence>
<gene>
    <name evidence="2" type="ORF">B296_00026062</name>
</gene>
<protein>
    <submittedName>
        <fullName evidence="2">Uncharacterized protein</fullName>
    </submittedName>
</protein>
<organism evidence="2 3">
    <name type="scientific">Ensete ventricosum</name>
    <name type="common">Abyssinian banana</name>
    <name type="synonym">Musa ensete</name>
    <dbReference type="NCBI Taxonomy" id="4639"/>
    <lineage>
        <taxon>Eukaryota</taxon>
        <taxon>Viridiplantae</taxon>
        <taxon>Streptophyta</taxon>
        <taxon>Embryophyta</taxon>
        <taxon>Tracheophyta</taxon>
        <taxon>Spermatophyta</taxon>
        <taxon>Magnoliopsida</taxon>
        <taxon>Liliopsida</taxon>
        <taxon>Zingiberales</taxon>
        <taxon>Musaceae</taxon>
        <taxon>Ensete</taxon>
    </lineage>
</organism>
<dbReference type="AlphaFoldDB" id="A0A426X8R8"/>
<sequence>MCLITHNRIYVCIGASLCPVIVDLVIIDSMPYPSFTLTGPPSLCQGAATPATGAIAPTGGMAGRRRQPLASWPQSSCPRVATPCRGPGRGQPPLHADNMHVAAPPP</sequence>
<evidence type="ECO:0000313" key="3">
    <source>
        <dbReference type="Proteomes" id="UP000287651"/>
    </source>
</evidence>
<comment type="caution">
    <text evidence="2">The sequence shown here is derived from an EMBL/GenBank/DDBJ whole genome shotgun (WGS) entry which is preliminary data.</text>
</comment>
<feature type="region of interest" description="Disordered" evidence="1">
    <location>
        <begin position="60"/>
        <end position="106"/>
    </location>
</feature>
<proteinExistence type="predicted"/>
<reference evidence="2 3" key="1">
    <citation type="journal article" date="2014" name="Agronomy (Basel)">
        <title>A Draft Genome Sequence for Ensete ventricosum, the Drought-Tolerant Tree Against Hunger.</title>
        <authorList>
            <person name="Harrison J."/>
            <person name="Moore K.A."/>
            <person name="Paszkiewicz K."/>
            <person name="Jones T."/>
            <person name="Grant M."/>
            <person name="Ambacheew D."/>
            <person name="Muzemil S."/>
            <person name="Studholme D.J."/>
        </authorList>
    </citation>
    <scope>NUCLEOTIDE SEQUENCE [LARGE SCALE GENOMIC DNA]</scope>
</reference>
<accession>A0A426X8R8</accession>